<dbReference type="RefSeq" id="WP_150154905.1">
    <property type="nucleotide sequence ID" value="NZ_CP043959.1"/>
</dbReference>
<feature type="compositionally biased region" description="Basic and acidic residues" evidence="1">
    <location>
        <begin position="1"/>
        <end position="10"/>
    </location>
</feature>
<protein>
    <submittedName>
        <fullName evidence="3">DUF2236 domain-containing protein</fullName>
    </submittedName>
</protein>
<accession>A0ABX5ZSG3</accession>
<organism evidence="3 4">
    <name type="scientific">Streptomyces tendae</name>
    <dbReference type="NCBI Taxonomy" id="1932"/>
    <lineage>
        <taxon>Bacteria</taxon>
        <taxon>Bacillati</taxon>
        <taxon>Actinomycetota</taxon>
        <taxon>Actinomycetes</taxon>
        <taxon>Kitasatosporales</taxon>
        <taxon>Streptomycetaceae</taxon>
        <taxon>Streptomyces</taxon>
    </lineage>
</organism>
<keyword evidence="4" id="KW-1185">Reference proteome</keyword>
<evidence type="ECO:0000259" key="2">
    <source>
        <dbReference type="Pfam" id="PF09995"/>
    </source>
</evidence>
<gene>
    <name evidence="3" type="ORF">F3L20_15615</name>
</gene>
<dbReference type="Proteomes" id="UP000324308">
    <property type="component" value="Chromosome"/>
</dbReference>
<dbReference type="PANTHER" id="PTHR36151:SF3">
    <property type="entry name" value="ER-BOUND OXYGENASE MPAB_MPAB'_RUBBER OXYGENASE CATALYTIC DOMAIN-CONTAINING PROTEIN"/>
    <property type="match status" value="1"/>
</dbReference>
<evidence type="ECO:0000313" key="4">
    <source>
        <dbReference type="Proteomes" id="UP000324308"/>
    </source>
</evidence>
<name>A0ABX5ZSG3_STRTE</name>
<evidence type="ECO:0000256" key="1">
    <source>
        <dbReference type="SAM" id="MobiDB-lite"/>
    </source>
</evidence>
<feature type="region of interest" description="Disordered" evidence="1">
    <location>
        <begin position="1"/>
        <end position="34"/>
    </location>
</feature>
<proteinExistence type="predicted"/>
<feature type="domain" description="ER-bound oxygenase mpaB/mpaB'/Rubber oxygenase catalytic" evidence="2">
    <location>
        <begin position="45"/>
        <end position="281"/>
    </location>
</feature>
<sequence length="323" mass="36797">MDSGRADHAPETTPEPVPGPEPAPARGDRASRAETVPFTPDTLLWDMVGDIRVLLYLPAALVLQVAHPAVGAGVDEHSVFRTDPWGRARRSLDSLQLWVYGGDRAVEEGRRLRRLHKDFRGTDTRDRPYHALNPAPYAWVHATGFPVFLRAARYLFRPFDEQGERRLHEEARRLGRILGIRERDMPGSPEEFWVYFGAMVRDELERTVVVEELLDARRSVPPPDGAGAVLRRLWPVLCPPLLRLQVFVTRGLLPPVARERLDIVWTARDERRLRLFGRVVRMVVPRLPERLRYLPAAYAARRAARARAGSAARPARRRRLPLG</sequence>
<dbReference type="InterPro" id="IPR018713">
    <property type="entry name" value="MPAB/Lcp_cat_dom"/>
</dbReference>
<feature type="compositionally biased region" description="Pro residues" evidence="1">
    <location>
        <begin position="13"/>
        <end position="23"/>
    </location>
</feature>
<dbReference type="Pfam" id="PF09995">
    <property type="entry name" value="MPAB_Lcp_cat"/>
    <property type="match status" value="1"/>
</dbReference>
<evidence type="ECO:0000313" key="3">
    <source>
        <dbReference type="EMBL" id="QER87132.1"/>
    </source>
</evidence>
<dbReference type="EMBL" id="CP043959">
    <property type="protein sequence ID" value="QER87132.1"/>
    <property type="molecule type" value="Genomic_DNA"/>
</dbReference>
<dbReference type="PANTHER" id="PTHR36151">
    <property type="entry name" value="BLR2777 PROTEIN"/>
    <property type="match status" value="1"/>
</dbReference>
<reference evidence="3 4" key="1">
    <citation type="submission" date="2019-09" db="EMBL/GenBank/DDBJ databases">
        <title>Draft genome sequence of the Ebosin-producing strain Streptomyces sp. 139.</title>
        <authorList>
            <person name="Ai L."/>
            <person name="Geng M."/>
            <person name="Ma M."/>
            <person name="Bai L."/>
        </authorList>
    </citation>
    <scope>NUCLEOTIDE SEQUENCE [LARGE SCALE GENOMIC DNA]</scope>
    <source>
        <strain evidence="3 4">139</strain>
    </source>
</reference>